<dbReference type="Gene3D" id="1.20.1440.230">
    <property type="entry name" value="NADH-ubiquinone oxidoreductase 51kDa subunit, iron-sulphur binding domain"/>
    <property type="match status" value="1"/>
</dbReference>
<dbReference type="InterPro" id="IPR017896">
    <property type="entry name" value="4Fe4S_Fe-S-bd"/>
</dbReference>
<gene>
    <name evidence="7" type="ORF">ENW96_10405</name>
</gene>
<dbReference type="SUPFAM" id="SSF142019">
    <property type="entry name" value="Nqo1 FMN-binding domain-like"/>
    <property type="match status" value="1"/>
</dbReference>
<dbReference type="GO" id="GO:0010181">
    <property type="term" value="F:FMN binding"/>
    <property type="evidence" value="ECO:0007669"/>
    <property type="project" value="InterPro"/>
</dbReference>
<dbReference type="Gene3D" id="3.10.20.600">
    <property type="match status" value="1"/>
</dbReference>
<organism evidence="7">
    <name type="scientific">Desulfobacca acetoxidans</name>
    <dbReference type="NCBI Taxonomy" id="60893"/>
    <lineage>
        <taxon>Bacteria</taxon>
        <taxon>Pseudomonadati</taxon>
        <taxon>Thermodesulfobacteriota</taxon>
        <taxon>Desulfobaccia</taxon>
        <taxon>Desulfobaccales</taxon>
        <taxon>Desulfobaccaceae</taxon>
        <taxon>Desulfobacca</taxon>
    </lineage>
</organism>
<evidence type="ECO:0000256" key="2">
    <source>
        <dbReference type="ARBA" id="ARBA00022485"/>
    </source>
</evidence>
<dbReference type="AlphaFoldDB" id="A0A7C3V461"/>
<dbReference type="GO" id="GO:0051539">
    <property type="term" value="F:4 iron, 4 sulfur cluster binding"/>
    <property type="evidence" value="ECO:0007669"/>
    <property type="project" value="UniProtKB-KW"/>
</dbReference>
<dbReference type="SUPFAM" id="SSF142984">
    <property type="entry name" value="Nqo1 middle domain-like"/>
    <property type="match status" value="1"/>
</dbReference>
<evidence type="ECO:0000256" key="4">
    <source>
        <dbReference type="ARBA" id="ARBA00023004"/>
    </source>
</evidence>
<dbReference type="CDD" id="cd02980">
    <property type="entry name" value="TRX_Fd_family"/>
    <property type="match status" value="1"/>
</dbReference>
<dbReference type="Gene3D" id="3.30.70.20">
    <property type="match status" value="1"/>
</dbReference>
<keyword evidence="2" id="KW-0004">4Fe-4S</keyword>
<dbReference type="SUPFAM" id="SSF54862">
    <property type="entry name" value="4Fe-4S ferredoxins"/>
    <property type="match status" value="1"/>
</dbReference>
<dbReference type="SMART" id="SM00928">
    <property type="entry name" value="NADH_4Fe-4S"/>
    <property type="match status" value="1"/>
</dbReference>
<keyword evidence="5" id="KW-0411">Iron-sulfur</keyword>
<dbReference type="InterPro" id="IPR037225">
    <property type="entry name" value="Nuo51_FMN-bd_sf"/>
</dbReference>
<evidence type="ECO:0000313" key="7">
    <source>
        <dbReference type="EMBL" id="HGF34782.1"/>
    </source>
</evidence>
<dbReference type="Pfam" id="PF13237">
    <property type="entry name" value="Fer4_10"/>
    <property type="match status" value="1"/>
</dbReference>
<dbReference type="Gene3D" id="6.10.250.1450">
    <property type="match status" value="1"/>
</dbReference>
<dbReference type="PROSITE" id="PS51379">
    <property type="entry name" value="4FE4S_FER_2"/>
    <property type="match status" value="2"/>
</dbReference>
<dbReference type="GO" id="GO:0008137">
    <property type="term" value="F:NADH dehydrogenase (ubiquinone) activity"/>
    <property type="evidence" value="ECO:0007669"/>
    <property type="project" value="InterPro"/>
</dbReference>
<dbReference type="InterPro" id="IPR017900">
    <property type="entry name" value="4Fe4S_Fe_S_CS"/>
</dbReference>
<comment type="caution">
    <text evidence="7">The sequence shown here is derived from an EMBL/GenBank/DDBJ whole genome shotgun (WGS) entry which is preliminary data.</text>
</comment>
<evidence type="ECO:0000256" key="1">
    <source>
        <dbReference type="ARBA" id="ARBA00007523"/>
    </source>
</evidence>
<evidence type="ECO:0000259" key="6">
    <source>
        <dbReference type="PROSITE" id="PS51379"/>
    </source>
</evidence>
<evidence type="ECO:0000256" key="3">
    <source>
        <dbReference type="ARBA" id="ARBA00022723"/>
    </source>
</evidence>
<name>A0A7C3V461_9BACT</name>
<dbReference type="InterPro" id="IPR019575">
    <property type="entry name" value="Nuop51_4Fe4S-bd"/>
</dbReference>
<dbReference type="FunFam" id="3.40.50.11540:FF:000001">
    <property type="entry name" value="NADH dehydrogenase [ubiquinone] flavoprotein 1, mitochondrial"/>
    <property type="match status" value="1"/>
</dbReference>
<dbReference type="InterPro" id="IPR011538">
    <property type="entry name" value="Nuo51_FMN-bd"/>
</dbReference>
<dbReference type="PROSITE" id="PS00645">
    <property type="entry name" value="COMPLEX1_51K_2"/>
    <property type="match status" value="1"/>
</dbReference>
<feature type="domain" description="4Fe-4S ferredoxin-type" evidence="6">
    <location>
        <begin position="560"/>
        <end position="590"/>
    </location>
</feature>
<dbReference type="InterPro" id="IPR037207">
    <property type="entry name" value="Nuop51_4Fe4S-bd_sf"/>
</dbReference>
<dbReference type="FunFam" id="1.20.1440.230:FF:000001">
    <property type="entry name" value="Mitochondrial NADH dehydrogenase flavoprotein 1"/>
    <property type="match status" value="1"/>
</dbReference>
<dbReference type="EMBL" id="DTMF01000256">
    <property type="protein sequence ID" value="HGF34782.1"/>
    <property type="molecule type" value="Genomic_DNA"/>
</dbReference>
<dbReference type="Pfam" id="PF01512">
    <property type="entry name" value="Complex1_51K"/>
    <property type="match status" value="1"/>
</dbReference>
<dbReference type="InterPro" id="IPR001949">
    <property type="entry name" value="NADH-UbQ_OxRdtase_51kDa_CS"/>
</dbReference>
<dbReference type="Gene3D" id="3.40.30.10">
    <property type="entry name" value="Glutaredoxin"/>
    <property type="match status" value="1"/>
</dbReference>
<dbReference type="PROSITE" id="PS00198">
    <property type="entry name" value="4FE4S_FER_1"/>
    <property type="match status" value="1"/>
</dbReference>
<reference evidence="7" key="1">
    <citation type="journal article" date="2020" name="mSystems">
        <title>Genome- and Community-Level Interaction Insights into Carbon Utilization and Element Cycling Functions of Hydrothermarchaeota in Hydrothermal Sediment.</title>
        <authorList>
            <person name="Zhou Z."/>
            <person name="Liu Y."/>
            <person name="Xu W."/>
            <person name="Pan J."/>
            <person name="Luo Z.H."/>
            <person name="Li M."/>
        </authorList>
    </citation>
    <scope>NUCLEOTIDE SEQUENCE [LARGE SCALE GENOMIC DNA]</scope>
    <source>
        <strain evidence="7">SpSt-897</strain>
    </source>
</reference>
<dbReference type="PANTHER" id="PTHR43578">
    <property type="entry name" value="NADH-QUINONE OXIDOREDUCTASE SUBUNIT F"/>
    <property type="match status" value="1"/>
</dbReference>
<comment type="similarity">
    <text evidence="1">Belongs to the complex I 51 kDa subunit family.</text>
</comment>
<dbReference type="Gene3D" id="3.40.50.11540">
    <property type="entry name" value="NADH-ubiquinone oxidoreductase 51kDa subunit"/>
    <property type="match status" value="1"/>
</dbReference>
<dbReference type="Pfam" id="PF10589">
    <property type="entry name" value="NADH_4Fe-4S"/>
    <property type="match status" value="1"/>
</dbReference>
<proteinExistence type="inferred from homology"/>
<sequence length="617" mass="66914">MPKFESVDHLTEYRRKLKASRDPKQPLVLVCGGPGCLPLGSEDVAAAFREAIAEQGLDGKVLLKTCGCQGLCSKGVKVLIRPEEIAYQGVTPQDVPEIVEQTLVSGKVVERLVYHDPASGAACVHKNEVPFYQGQVPIVLRKLDLIDPESLDDYLAVGGYRTLRKVLFTMTPEEVIDQVERSGLRGPGGGGFPTGRKWRICREAEGAVKFIICNGDEGDPGAFMDRAVMEGDPHAVIEGMLVGAYAIGARQGYIYVRHEYPLAVKRLKLAIEQAREAGFLGSNILRSKFSFDLKISQGAGAFVCGEETALMASIEGFIGEPSPRPPYPAQAGLFGLPTVINNVETWANVPEIINMGAEWFASQGTEHSKGTKVFSLVGAVHNTGLVEVPMGTSLRQIIFGQGGGLRNGNPFKAVQTGGPSGGCIPEQFLDLPVDYDSLQQVGSIMGSGGMIVMDHTSCMVDVARYFIGFLHAESCGKCTPCREGLTQLKYLYEEITNGRGQMEHITLMEDLCEAMASASICGLGQSAINPVRSTLKYFRHEYEAHIRDKKCPALVCRPLLKYTIDPETCTGCLACVRECPVGAISGLKKEAQEIDQELCIKCGLCYEACQFDAVKRE</sequence>
<dbReference type="SUPFAM" id="SSF52833">
    <property type="entry name" value="Thioredoxin-like"/>
    <property type="match status" value="1"/>
</dbReference>
<dbReference type="PANTHER" id="PTHR43578:SF3">
    <property type="entry name" value="NADH-QUINONE OXIDOREDUCTASE SUBUNIT F"/>
    <property type="match status" value="1"/>
</dbReference>
<protein>
    <submittedName>
        <fullName evidence="7">NADH-quinone oxidoreductase subunit NuoF</fullName>
    </submittedName>
</protein>
<dbReference type="InterPro" id="IPR036249">
    <property type="entry name" value="Thioredoxin-like_sf"/>
</dbReference>
<evidence type="ECO:0000256" key="5">
    <source>
        <dbReference type="ARBA" id="ARBA00023014"/>
    </source>
</evidence>
<dbReference type="SUPFAM" id="SSF140490">
    <property type="entry name" value="Nqo1C-terminal domain-like"/>
    <property type="match status" value="1"/>
</dbReference>
<feature type="domain" description="4Fe-4S ferredoxin-type" evidence="6">
    <location>
        <begin position="593"/>
        <end position="617"/>
    </location>
</feature>
<accession>A0A7C3V461</accession>
<keyword evidence="3" id="KW-0479">Metal-binding</keyword>
<keyword evidence="4" id="KW-0408">Iron</keyword>
<dbReference type="GO" id="GO:0046872">
    <property type="term" value="F:metal ion binding"/>
    <property type="evidence" value="ECO:0007669"/>
    <property type="project" value="UniProtKB-KW"/>
</dbReference>